<dbReference type="AlphaFoldDB" id="A0AAN7IFD8"/>
<dbReference type="FunFam" id="3.30.70.330:FF:000571">
    <property type="entry name" value="Glycine-rich RNA-binding protein 3 mitochondrial"/>
    <property type="match status" value="1"/>
</dbReference>
<dbReference type="SUPFAM" id="SSF54928">
    <property type="entry name" value="RNA-binding domain, RBD"/>
    <property type="match status" value="1"/>
</dbReference>
<evidence type="ECO:0000256" key="1">
    <source>
        <dbReference type="ARBA" id="ARBA00022884"/>
    </source>
</evidence>
<evidence type="ECO:0000313" key="6">
    <source>
        <dbReference type="Proteomes" id="UP001324115"/>
    </source>
</evidence>
<dbReference type="InterPro" id="IPR012677">
    <property type="entry name" value="Nucleotide-bd_a/b_plait_sf"/>
</dbReference>
<dbReference type="InterPro" id="IPR052462">
    <property type="entry name" value="SLIRP/GR-RBP-like"/>
</dbReference>
<evidence type="ECO:0000256" key="2">
    <source>
        <dbReference type="PROSITE-ProRule" id="PRU00176"/>
    </source>
</evidence>
<feature type="region of interest" description="Disordered" evidence="3">
    <location>
        <begin position="255"/>
        <end position="315"/>
    </location>
</feature>
<dbReference type="InterPro" id="IPR035979">
    <property type="entry name" value="RBD_domain_sf"/>
</dbReference>
<feature type="compositionally biased region" description="Gly residues" evidence="3">
    <location>
        <begin position="255"/>
        <end position="274"/>
    </location>
</feature>
<dbReference type="SMART" id="SM00360">
    <property type="entry name" value="RRM"/>
    <property type="match status" value="1"/>
</dbReference>
<dbReference type="CDD" id="cd21608">
    <property type="entry name" value="RRM2_NsCP33_like"/>
    <property type="match status" value="1"/>
</dbReference>
<comment type="caution">
    <text evidence="5">The sequence shown here is derived from an EMBL/GenBank/DDBJ whole genome shotgun (WGS) entry which is preliminary data.</text>
</comment>
<dbReference type="Pfam" id="PF00076">
    <property type="entry name" value="RRM_1"/>
    <property type="match status" value="1"/>
</dbReference>
<dbReference type="Proteomes" id="UP001324115">
    <property type="component" value="Unassembled WGS sequence"/>
</dbReference>
<feature type="domain" description="RRM" evidence="4">
    <location>
        <begin position="43"/>
        <end position="121"/>
    </location>
</feature>
<evidence type="ECO:0000313" key="5">
    <source>
        <dbReference type="EMBL" id="KAK4568013.1"/>
    </source>
</evidence>
<feature type="compositionally biased region" description="Basic and acidic residues" evidence="3">
    <location>
        <begin position="290"/>
        <end position="302"/>
    </location>
</feature>
<keyword evidence="1 2" id="KW-0694">RNA-binding</keyword>
<evidence type="ECO:0000256" key="3">
    <source>
        <dbReference type="SAM" id="MobiDB-lite"/>
    </source>
</evidence>
<name>A0AAN7IFD8_QUERU</name>
<keyword evidence="6" id="KW-1185">Reference proteome</keyword>
<accession>A0AAN7IFD8</accession>
<dbReference type="InterPro" id="IPR000504">
    <property type="entry name" value="RRM_dom"/>
</dbReference>
<reference evidence="5 6" key="1">
    <citation type="journal article" date="2023" name="G3 (Bethesda)">
        <title>A haplotype-resolved chromosome-scale genome for Quercus rubra L. provides insights into the genetics of adaptive traits for red oak species.</title>
        <authorList>
            <person name="Kapoor B."/>
            <person name="Jenkins J."/>
            <person name="Schmutz J."/>
            <person name="Zhebentyayeva T."/>
            <person name="Kuelheim C."/>
            <person name="Coggeshall M."/>
            <person name="Heim C."/>
            <person name="Lasky J.R."/>
            <person name="Leites L."/>
            <person name="Islam-Faridi N."/>
            <person name="Romero-Severson J."/>
            <person name="DeLeo V.L."/>
            <person name="Lucas S.M."/>
            <person name="Lazic D."/>
            <person name="Gailing O."/>
            <person name="Carlson J."/>
            <person name="Staton M."/>
        </authorList>
    </citation>
    <scope>NUCLEOTIDE SEQUENCE [LARGE SCALE GENOMIC DNA]</scope>
    <source>
        <strain evidence="5">Pseudo-F2</strain>
    </source>
</reference>
<dbReference type="Gene3D" id="3.30.70.330">
    <property type="match status" value="1"/>
</dbReference>
<dbReference type="GO" id="GO:0003723">
    <property type="term" value="F:RNA binding"/>
    <property type="evidence" value="ECO:0007669"/>
    <property type="project" value="UniProtKB-UniRule"/>
</dbReference>
<dbReference type="InterPro" id="IPR048289">
    <property type="entry name" value="RRM2_NsCP33-like"/>
</dbReference>
<protein>
    <recommendedName>
        <fullName evidence="4">RRM domain-containing protein</fullName>
    </recommendedName>
</protein>
<proteinExistence type="predicted"/>
<evidence type="ECO:0000259" key="4">
    <source>
        <dbReference type="PROSITE" id="PS50102"/>
    </source>
</evidence>
<organism evidence="5 6">
    <name type="scientific">Quercus rubra</name>
    <name type="common">Northern red oak</name>
    <name type="synonym">Quercus borealis</name>
    <dbReference type="NCBI Taxonomy" id="3512"/>
    <lineage>
        <taxon>Eukaryota</taxon>
        <taxon>Viridiplantae</taxon>
        <taxon>Streptophyta</taxon>
        <taxon>Embryophyta</taxon>
        <taxon>Tracheophyta</taxon>
        <taxon>Spermatophyta</taxon>
        <taxon>Magnoliopsida</taxon>
        <taxon>eudicotyledons</taxon>
        <taxon>Gunneridae</taxon>
        <taxon>Pentapetalae</taxon>
        <taxon>rosids</taxon>
        <taxon>fabids</taxon>
        <taxon>Fagales</taxon>
        <taxon>Fagaceae</taxon>
        <taxon>Quercus</taxon>
    </lineage>
</organism>
<gene>
    <name evidence="5" type="ORF">RGQ29_003679</name>
</gene>
<dbReference type="PROSITE" id="PS50102">
    <property type="entry name" value="RRM"/>
    <property type="match status" value="1"/>
</dbReference>
<dbReference type="PANTHER" id="PTHR48027">
    <property type="entry name" value="HETEROGENEOUS NUCLEAR RIBONUCLEOPROTEIN 87F-RELATED"/>
    <property type="match status" value="1"/>
</dbReference>
<dbReference type="PRINTS" id="PR01228">
    <property type="entry name" value="EGGSHELL"/>
</dbReference>
<sequence>MAFLSKVGNLLRQTASKQISSEFGASKPSFFQAIRCMSSMSSSKLFIGGLSYGTDEQSLKEAFAKYGEVVEARIIMDRETGRSRGFGFVTYVSSEEASSAIQALDGQDLHGRRVRVNYATDRARPSYGGGGYGGGGYGGDGGYGNNAYGGGGGGYGNNAYGGSGGGGGGYGNNSYDGAASGGYGTGSSGYGSGGFASGGNYQGGGGGTGSGYSGGGVGYSSGGNYASENSGGYGNTGGNFDVSGGSGNFASGDGGNIAGSGFQGSTGQGFGGVDQFGTNESTSVDGAAGDFDKDASLEGNFRDDDDETGDFAKRA</sequence>
<dbReference type="EMBL" id="JAXUIC010000010">
    <property type="protein sequence ID" value="KAK4568013.1"/>
    <property type="molecule type" value="Genomic_DNA"/>
</dbReference>